<dbReference type="Pfam" id="PF00717">
    <property type="entry name" value="Peptidase_S24"/>
    <property type="match status" value="1"/>
</dbReference>
<dbReference type="OrthoDB" id="9787787at2"/>
<dbReference type="NCBIfam" id="NF007621">
    <property type="entry name" value="PRK10276.1"/>
    <property type="match status" value="1"/>
</dbReference>
<keyword evidence="3" id="KW-1185">Reference proteome</keyword>
<accession>A0A345P4Q4</accession>
<dbReference type="InterPro" id="IPR039418">
    <property type="entry name" value="LexA-like"/>
</dbReference>
<evidence type="ECO:0000313" key="2">
    <source>
        <dbReference type="EMBL" id="AXI02263.1"/>
    </source>
</evidence>
<sequence length="161" mass="18277">MTSTYPLTAFEIKPVVITTETYHIPIALERVSAGFPSPAAEYMDGSIDLNKHLIKNKKSTFIVRVNSMSMRDAGISIDDELVVDRSVTAECGDIVIALINNEFTVKTLIIETLESDQQKVWLRAENPEFKSIYPRDNEDIEVWGVVTAVIKNVYKRRRKRS</sequence>
<dbReference type="InterPro" id="IPR015927">
    <property type="entry name" value="Peptidase_S24_S26A/B/C"/>
</dbReference>
<reference evidence="2 3" key="1">
    <citation type="submission" date="2018-07" db="EMBL/GenBank/DDBJ databases">
        <title>Genome sequencing of Moraxellaceae gen. HYN0046.</title>
        <authorList>
            <person name="Kim M."/>
            <person name="Yi H."/>
        </authorList>
    </citation>
    <scope>NUCLEOTIDE SEQUENCE [LARGE SCALE GENOMIC DNA]</scope>
    <source>
        <strain evidence="2 3">HYN0046</strain>
    </source>
</reference>
<proteinExistence type="predicted"/>
<dbReference type="RefSeq" id="WP_114898373.1">
    <property type="nucleotide sequence ID" value="NZ_CP031222.1"/>
</dbReference>
<dbReference type="Gene3D" id="2.10.109.10">
    <property type="entry name" value="Umud Fragment, subunit A"/>
    <property type="match status" value="1"/>
</dbReference>
<dbReference type="InterPro" id="IPR036286">
    <property type="entry name" value="LexA/Signal_pep-like_sf"/>
</dbReference>
<gene>
    <name evidence="2" type="ORF">HYN46_05060</name>
</gene>
<dbReference type="SUPFAM" id="SSF51306">
    <property type="entry name" value="LexA/Signal peptidase"/>
    <property type="match status" value="1"/>
</dbReference>
<dbReference type="EMBL" id="CP031222">
    <property type="protein sequence ID" value="AXI02263.1"/>
    <property type="molecule type" value="Genomic_DNA"/>
</dbReference>
<feature type="domain" description="Peptidase S24/S26A/S26B/S26C" evidence="1">
    <location>
        <begin position="27"/>
        <end position="146"/>
    </location>
</feature>
<dbReference type="InterPro" id="IPR050077">
    <property type="entry name" value="LexA_repressor"/>
</dbReference>
<organism evidence="2 3">
    <name type="scientific">Aquirhabdus parva</name>
    <dbReference type="NCBI Taxonomy" id="2283318"/>
    <lineage>
        <taxon>Bacteria</taxon>
        <taxon>Pseudomonadati</taxon>
        <taxon>Pseudomonadota</taxon>
        <taxon>Gammaproteobacteria</taxon>
        <taxon>Moraxellales</taxon>
        <taxon>Moraxellaceae</taxon>
        <taxon>Aquirhabdus</taxon>
    </lineage>
</organism>
<dbReference type="AlphaFoldDB" id="A0A345P4Q4"/>
<name>A0A345P4Q4_9GAMM</name>
<protein>
    <submittedName>
        <fullName evidence="2">DNA polymerase V</fullName>
    </submittedName>
</protein>
<evidence type="ECO:0000259" key="1">
    <source>
        <dbReference type="Pfam" id="PF00717"/>
    </source>
</evidence>
<dbReference type="KEGG" id="mbah:HYN46_05060"/>
<dbReference type="CDD" id="cd06529">
    <property type="entry name" value="S24_LexA-like"/>
    <property type="match status" value="1"/>
</dbReference>
<evidence type="ECO:0000313" key="3">
    <source>
        <dbReference type="Proteomes" id="UP000253940"/>
    </source>
</evidence>
<dbReference type="PANTHER" id="PTHR33516">
    <property type="entry name" value="LEXA REPRESSOR"/>
    <property type="match status" value="1"/>
</dbReference>
<dbReference type="PANTHER" id="PTHR33516:SF2">
    <property type="entry name" value="LEXA REPRESSOR-RELATED"/>
    <property type="match status" value="1"/>
</dbReference>
<dbReference type="Proteomes" id="UP000253940">
    <property type="component" value="Chromosome"/>
</dbReference>